<dbReference type="InterPro" id="IPR016181">
    <property type="entry name" value="Acyl_CoA_acyltransferase"/>
</dbReference>
<dbReference type="EMBL" id="AMGM01000036">
    <property type="protein sequence ID" value="EKB48975.1"/>
    <property type="molecule type" value="Genomic_DNA"/>
</dbReference>
<dbReference type="PROSITE" id="PS51186">
    <property type="entry name" value="GNAT"/>
    <property type="match status" value="1"/>
</dbReference>
<dbReference type="Gene3D" id="3.40.630.30">
    <property type="match status" value="1"/>
</dbReference>
<comment type="caution">
    <text evidence="2">The sequence shown here is derived from an EMBL/GenBank/DDBJ whole genome shotgun (WGS) entry which is preliminary data.</text>
</comment>
<reference evidence="2 3" key="1">
    <citation type="journal article" date="2012" name="J. Bacteriol.">
        <title>Draft Genome Sequence of Cecembia lonarensis Strain LW9T, Isolated from Lonar Lake, a Haloalkaline Lake in India.</title>
        <authorList>
            <person name="Shivaji S."/>
            <person name="Ara S."/>
            <person name="Singh A."/>
            <person name="Pinnaka A.K."/>
        </authorList>
    </citation>
    <scope>NUCLEOTIDE SEQUENCE [LARGE SCALE GENOMIC DNA]</scope>
    <source>
        <strain evidence="2 3">LW9</strain>
    </source>
</reference>
<evidence type="ECO:0000259" key="1">
    <source>
        <dbReference type="PROSITE" id="PS51186"/>
    </source>
</evidence>
<accession>K1KXW4</accession>
<dbReference type="GO" id="GO:0016747">
    <property type="term" value="F:acyltransferase activity, transferring groups other than amino-acyl groups"/>
    <property type="evidence" value="ECO:0007669"/>
    <property type="project" value="InterPro"/>
</dbReference>
<name>K1KXW4_CECL9</name>
<evidence type="ECO:0000313" key="3">
    <source>
        <dbReference type="Proteomes" id="UP000004478"/>
    </source>
</evidence>
<organism evidence="2 3">
    <name type="scientific">Cecembia lonarensis (strain CCUG 58316 / KCTC 22772 / LW9)</name>
    <dbReference type="NCBI Taxonomy" id="1225176"/>
    <lineage>
        <taxon>Bacteria</taxon>
        <taxon>Pseudomonadati</taxon>
        <taxon>Bacteroidota</taxon>
        <taxon>Cytophagia</taxon>
        <taxon>Cytophagales</taxon>
        <taxon>Cyclobacteriaceae</taxon>
        <taxon>Cecembia</taxon>
    </lineage>
</organism>
<evidence type="ECO:0000313" key="2">
    <source>
        <dbReference type="EMBL" id="EKB48975.1"/>
    </source>
</evidence>
<gene>
    <name evidence="2" type="ORF">B879_02391</name>
</gene>
<sequence>MESLSFQTASTIDDLNGILKLQDENHLQTISSLEDGFVTVRHDMDVLKKMNDFAPHVIAKSGERVVAYALAMTPQTKEDVPVLIPMFEQFDHLTYQSKQLSLWNYLVVGQVCVSKYFRGQGIFDRLYQFYRSTFEKKFDFAITEIASNNPRSIRAHQRVGFEEIHRFTDSLPVDWSIVIWNWNKA</sequence>
<dbReference type="RefSeq" id="WP_009185416.1">
    <property type="nucleotide sequence ID" value="NZ_AMGM01000036.1"/>
</dbReference>
<dbReference type="SUPFAM" id="SSF55729">
    <property type="entry name" value="Acyl-CoA N-acyltransferases (Nat)"/>
    <property type="match status" value="1"/>
</dbReference>
<keyword evidence="3" id="KW-1185">Reference proteome</keyword>
<protein>
    <recommendedName>
        <fullName evidence="1">N-acetyltransferase domain-containing protein</fullName>
    </recommendedName>
</protein>
<proteinExistence type="predicted"/>
<dbReference type="AlphaFoldDB" id="K1KXW4"/>
<dbReference type="InterPro" id="IPR000182">
    <property type="entry name" value="GNAT_dom"/>
</dbReference>
<dbReference type="Proteomes" id="UP000004478">
    <property type="component" value="Unassembled WGS sequence"/>
</dbReference>
<feature type="domain" description="N-acetyltransferase" evidence="1">
    <location>
        <begin position="16"/>
        <end position="185"/>
    </location>
</feature>
<dbReference type="OrthoDB" id="5109343at2"/>